<dbReference type="GO" id="GO:0005525">
    <property type="term" value="F:GTP binding"/>
    <property type="evidence" value="ECO:0007669"/>
    <property type="project" value="UniProtKB-KW"/>
</dbReference>
<dbReference type="PRINTS" id="PR00315">
    <property type="entry name" value="ELONGATNFCT"/>
</dbReference>
<dbReference type="GO" id="GO:0003924">
    <property type="term" value="F:GTPase activity"/>
    <property type="evidence" value="ECO:0007669"/>
    <property type="project" value="InterPro"/>
</dbReference>
<keyword evidence="5" id="KW-0067">ATP-binding</keyword>
<evidence type="ECO:0000256" key="4">
    <source>
        <dbReference type="ARBA" id="ARBA00022741"/>
    </source>
</evidence>
<comment type="caution">
    <text evidence="8">The sequence shown here is derived from an EMBL/GenBank/DDBJ whole genome shotgun (WGS) entry which is preliminary data.</text>
</comment>
<evidence type="ECO:0000256" key="1">
    <source>
        <dbReference type="ARBA" id="ARBA00012391"/>
    </source>
</evidence>
<dbReference type="GO" id="GO:0005524">
    <property type="term" value="F:ATP binding"/>
    <property type="evidence" value="ECO:0007669"/>
    <property type="project" value="UniProtKB-KW"/>
</dbReference>
<dbReference type="SUPFAM" id="SSF52540">
    <property type="entry name" value="P-loop containing nucleoside triphosphate hydrolases"/>
    <property type="match status" value="1"/>
</dbReference>
<keyword evidence="2 8" id="KW-0808">Transferase</keyword>
<dbReference type="Gene3D" id="2.40.30.10">
    <property type="entry name" value="Translation factors"/>
    <property type="match status" value="2"/>
</dbReference>
<sequence>MDLLRFITAGSVDDGKSTLIGRLLYDTGSIKVDQLQAIKKQSKNKGEGEIDLALFTDGLRAEREQGITIDVAYKYFSTGKRKFIIADAPGHIQYTRNMVTGASNSELIIILVDARNGVAEQTRRHTIIASLLKIPHVVVAVNKMDMVNYSETVFTGIVADYSLMARQLGLGEVTFIPLNSLDGDNIVTASAKMPWYTGVTLLDFLENVNVVEDINFTEPRFPVQYVIRPQSEDLHDYRGYAGKIISGTYKKGDRVVVLPDELYSEIDVIEINGEEVAEAFAPQSAVLRLKDDIDIARGDVIVTHDKQPVTTREFETTLCWMGSKPLAEGNKYLLQLHSRVVRCVIKEILYKLDVNTLEKQTNISSIGLNDIARVLVKTADPVVFDNYSELRVNGGAILIDETAYTTVAGCMLG</sequence>
<name>A0A7K1XUQ1_9SPHI</name>
<dbReference type="AlphaFoldDB" id="A0A7K1XUQ1"/>
<dbReference type="NCBIfam" id="TIGR02034">
    <property type="entry name" value="CysN"/>
    <property type="match status" value="1"/>
</dbReference>
<dbReference type="InterPro" id="IPR041757">
    <property type="entry name" value="CysN_GTP-bd"/>
</dbReference>
<dbReference type="InterPro" id="IPR044138">
    <property type="entry name" value="CysN_II"/>
</dbReference>
<dbReference type="FunFam" id="3.40.50.300:FF:000119">
    <property type="entry name" value="Sulfate adenylyltransferase subunit 1"/>
    <property type="match status" value="1"/>
</dbReference>
<dbReference type="SUPFAM" id="SSF50447">
    <property type="entry name" value="Translation proteins"/>
    <property type="match status" value="1"/>
</dbReference>
<dbReference type="Proteomes" id="UP000451233">
    <property type="component" value="Unassembled WGS sequence"/>
</dbReference>
<keyword evidence="3 8" id="KW-0548">Nucleotidyltransferase</keyword>
<dbReference type="EC" id="2.7.7.4" evidence="1"/>
<dbReference type="EMBL" id="WVHS01000001">
    <property type="protein sequence ID" value="MXV14712.1"/>
    <property type="molecule type" value="Genomic_DNA"/>
</dbReference>
<dbReference type="GO" id="GO:0006790">
    <property type="term" value="P:sulfur compound metabolic process"/>
    <property type="evidence" value="ECO:0007669"/>
    <property type="project" value="InterPro"/>
</dbReference>
<dbReference type="CDD" id="cd04095">
    <property type="entry name" value="CysN_NoDQ_III"/>
    <property type="match status" value="1"/>
</dbReference>
<keyword evidence="9" id="KW-1185">Reference proteome</keyword>
<dbReference type="SUPFAM" id="SSF50465">
    <property type="entry name" value="EF-Tu/eEF-1alpha/eIF2-gamma C-terminal domain"/>
    <property type="match status" value="1"/>
</dbReference>
<dbReference type="InterPro" id="IPR050100">
    <property type="entry name" value="TRAFAC_GTPase_members"/>
</dbReference>
<dbReference type="InterPro" id="IPR031157">
    <property type="entry name" value="G_TR_CS"/>
</dbReference>
<accession>A0A7K1XUQ1</accession>
<reference evidence="8 9" key="1">
    <citation type="submission" date="2019-11" db="EMBL/GenBank/DDBJ databases">
        <title>Pedobacter sp. HMF7056 Genome sequencing and assembly.</title>
        <authorList>
            <person name="Kang H."/>
            <person name="Kim H."/>
            <person name="Joh K."/>
        </authorList>
    </citation>
    <scope>NUCLEOTIDE SEQUENCE [LARGE SCALE GENOMIC DNA]</scope>
    <source>
        <strain evidence="8 9">HMF7056</strain>
    </source>
</reference>
<dbReference type="InterPro" id="IPR009001">
    <property type="entry name" value="Transl_elong_EF1A/Init_IF2_C"/>
</dbReference>
<organism evidence="8 9">
    <name type="scientific">Hufsiella ginkgonis</name>
    <dbReference type="NCBI Taxonomy" id="2695274"/>
    <lineage>
        <taxon>Bacteria</taxon>
        <taxon>Pseudomonadati</taxon>
        <taxon>Bacteroidota</taxon>
        <taxon>Sphingobacteriia</taxon>
        <taxon>Sphingobacteriales</taxon>
        <taxon>Sphingobacteriaceae</taxon>
        <taxon>Hufsiella</taxon>
    </lineage>
</organism>
<evidence type="ECO:0000313" key="8">
    <source>
        <dbReference type="EMBL" id="MXV14712.1"/>
    </source>
</evidence>
<dbReference type="Pfam" id="PF22594">
    <property type="entry name" value="GTP-eEF1A_C"/>
    <property type="match status" value="1"/>
</dbReference>
<evidence type="ECO:0000313" key="9">
    <source>
        <dbReference type="Proteomes" id="UP000451233"/>
    </source>
</evidence>
<dbReference type="Gene3D" id="3.40.50.300">
    <property type="entry name" value="P-loop containing nucleotide triphosphate hydrolases"/>
    <property type="match status" value="1"/>
</dbReference>
<dbReference type="PROSITE" id="PS00301">
    <property type="entry name" value="G_TR_1"/>
    <property type="match status" value="1"/>
</dbReference>
<dbReference type="InterPro" id="IPR009000">
    <property type="entry name" value="Transl_B-barrel_sf"/>
</dbReference>
<dbReference type="PROSITE" id="PS51722">
    <property type="entry name" value="G_TR_2"/>
    <property type="match status" value="1"/>
</dbReference>
<dbReference type="InterPro" id="IPR027417">
    <property type="entry name" value="P-loop_NTPase"/>
</dbReference>
<dbReference type="InterPro" id="IPR011779">
    <property type="entry name" value="SO4_adenylTrfase_lsu"/>
</dbReference>
<dbReference type="InterPro" id="IPR000795">
    <property type="entry name" value="T_Tr_GTP-bd_dom"/>
</dbReference>
<feature type="domain" description="Tr-type G" evidence="7">
    <location>
        <begin position="1"/>
        <end position="220"/>
    </location>
</feature>
<protein>
    <recommendedName>
        <fullName evidence="1">sulfate adenylyltransferase</fullName>
        <ecNumber evidence="1">2.7.7.4</ecNumber>
    </recommendedName>
</protein>
<dbReference type="CDD" id="cd03695">
    <property type="entry name" value="CysN_NodQ_II"/>
    <property type="match status" value="1"/>
</dbReference>
<dbReference type="InterPro" id="IPR044139">
    <property type="entry name" value="CysN_NoDQ_III"/>
</dbReference>
<dbReference type="RefSeq" id="WP_160905665.1">
    <property type="nucleotide sequence ID" value="NZ_WVHS01000001.1"/>
</dbReference>
<proteinExistence type="predicted"/>
<evidence type="ECO:0000256" key="5">
    <source>
        <dbReference type="ARBA" id="ARBA00022840"/>
    </source>
</evidence>
<dbReference type="Pfam" id="PF00009">
    <property type="entry name" value="GTP_EFTU"/>
    <property type="match status" value="1"/>
</dbReference>
<dbReference type="InterPro" id="IPR054696">
    <property type="entry name" value="GTP-eEF1A_C"/>
</dbReference>
<evidence type="ECO:0000256" key="3">
    <source>
        <dbReference type="ARBA" id="ARBA00022695"/>
    </source>
</evidence>
<keyword evidence="6" id="KW-0342">GTP-binding</keyword>
<dbReference type="GO" id="GO:0004781">
    <property type="term" value="F:sulfate adenylyltransferase (ATP) activity"/>
    <property type="evidence" value="ECO:0007669"/>
    <property type="project" value="UniProtKB-EC"/>
</dbReference>
<evidence type="ECO:0000256" key="2">
    <source>
        <dbReference type="ARBA" id="ARBA00022679"/>
    </source>
</evidence>
<evidence type="ECO:0000259" key="7">
    <source>
        <dbReference type="PROSITE" id="PS51722"/>
    </source>
</evidence>
<evidence type="ECO:0000256" key="6">
    <source>
        <dbReference type="ARBA" id="ARBA00023134"/>
    </source>
</evidence>
<gene>
    <name evidence="8" type="ORF">GS398_05330</name>
</gene>
<dbReference type="CDD" id="cd04166">
    <property type="entry name" value="CysN_ATPS"/>
    <property type="match status" value="1"/>
</dbReference>
<keyword evidence="4" id="KW-0547">Nucleotide-binding</keyword>
<dbReference type="PANTHER" id="PTHR23115">
    <property type="entry name" value="TRANSLATION FACTOR"/>
    <property type="match status" value="1"/>
</dbReference>